<sequence length="222" mass="25643">MSYAGKLELKLKAQNLRKRGLSIKKIQKLLNVSISSVSLWVRDIKLTKKQLRKLYLNKRTGSLRGSIVAAMNKKKTREGLTQRLIKEGIRETGRLSKRDQFIAGAAMYFAEGDKGDKNVSFSNSDPRAIKFIVDWFRVVCKVPKNKFRLSIYLHDNLSERKAKNFWSKLTKIPLAQFRKSYIVKNNPHRLRKVKHIFGVLRVTVSNVNLGRKIKGWISGIFQ</sequence>
<dbReference type="STRING" id="1802457.A3F15_00935"/>
<name>A0A1G2REF8_9BACT</name>
<dbReference type="EMBL" id="MHUC01000008">
    <property type="protein sequence ID" value="OHA71225.1"/>
    <property type="molecule type" value="Genomic_DNA"/>
</dbReference>
<reference evidence="1 2" key="1">
    <citation type="journal article" date="2016" name="Nat. Commun.">
        <title>Thousands of microbial genomes shed light on interconnected biogeochemical processes in an aquifer system.</title>
        <authorList>
            <person name="Anantharaman K."/>
            <person name="Brown C.T."/>
            <person name="Hug L.A."/>
            <person name="Sharon I."/>
            <person name="Castelle C.J."/>
            <person name="Probst A.J."/>
            <person name="Thomas B.C."/>
            <person name="Singh A."/>
            <person name="Wilkins M.J."/>
            <person name="Karaoz U."/>
            <person name="Brodie E.L."/>
            <person name="Williams K.H."/>
            <person name="Hubbard S.S."/>
            <person name="Banfield J.F."/>
        </authorList>
    </citation>
    <scope>NUCLEOTIDE SEQUENCE [LARGE SCALE GENOMIC DNA]</scope>
</reference>
<evidence type="ECO:0000313" key="1">
    <source>
        <dbReference type="EMBL" id="OHA71225.1"/>
    </source>
</evidence>
<organism evidence="1 2">
    <name type="scientific">Candidatus Wildermuthbacteria bacterium RIFCSPHIGHO2_12_FULL_40_12</name>
    <dbReference type="NCBI Taxonomy" id="1802457"/>
    <lineage>
        <taxon>Bacteria</taxon>
        <taxon>Candidatus Wildermuthiibacteriota</taxon>
    </lineage>
</organism>
<comment type="caution">
    <text evidence="1">The sequence shown here is derived from an EMBL/GenBank/DDBJ whole genome shotgun (WGS) entry which is preliminary data.</text>
</comment>
<accession>A0A1G2REF8</accession>
<gene>
    <name evidence="1" type="ORF">A3F15_00935</name>
</gene>
<evidence type="ECO:0000313" key="2">
    <source>
        <dbReference type="Proteomes" id="UP000177078"/>
    </source>
</evidence>
<dbReference type="AlphaFoldDB" id="A0A1G2REF8"/>
<protein>
    <submittedName>
        <fullName evidence="1">Uncharacterized protein</fullName>
    </submittedName>
</protein>
<dbReference type="Proteomes" id="UP000177078">
    <property type="component" value="Unassembled WGS sequence"/>
</dbReference>
<proteinExistence type="predicted"/>